<sequence>MKYEQIIEDFDAHINKSGRYTYGDFYIGITNNVERRLFEEHRVPREGHWWVYSPADTECIARQVEKHYLDCGMHGSFGGGKGDGSANIVYCYVISPNTVE</sequence>
<comment type="caution">
    <text evidence="1">The sequence shown here is derived from an EMBL/GenBank/DDBJ whole genome shotgun (WGS) entry which is preliminary data.</text>
</comment>
<proteinExistence type="predicted"/>
<dbReference type="RefSeq" id="WP_349226867.1">
    <property type="nucleotide sequence ID" value="NZ_JBBNFG020000017.1"/>
</dbReference>
<protein>
    <recommendedName>
        <fullName evidence="3">HNH endonuclease</fullName>
    </recommendedName>
</protein>
<dbReference type="Proteomes" id="UP001465717">
    <property type="component" value="Unassembled WGS sequence"/>
</dbReference>
<evidence type="ECO:0000313" key="2">
    <source>
        <dbReference type="Proteomes" id="UP001465717"/>
    </source>
</evidence>
<organism evidence="1 2">
    <name type="scientific">Segatella sinensis</name>
    <dbReference type="NCBI Taxonomy" id="3085167"/>
    <lineage>
        <taxon>Bacteria</taxon>
        <taxon>Pseudomonadati</taxon>
        <taxon>Bacteroidota</taxon>
        <taxon>Bacteroidia</taxon>
        <taxon>Bacteroidales</taxon>
        <taxon>Prevotellaceae</taxon>
        <taxon>Segatella</taxon>
    </lineage>
</organism>
<keyword evidence="2" id="KW-1185">Reference proteome</keyword>
<accession>A0ABV1G2D8</accession>
<name>A0ABV1G2D8_9BACT</name>
<dbReference type="EMBL" id="JBBNGE010000096">
    <property type="protein sequence ID" value="MEQ2509546.1"/>
    <property type="molecule type" value="Genomic_DNA"/>
</dbReference>
<gene>
    <name evidence="1" type="ORF">AAAT87_14980</name>
</gene>
<reference evidence="1 2" key="1">
    <citation type="submission" date="2024-04" db="EMBL/GenBank/DDBJ databases">
        <title>Human intestinal bacterial collection.</title>
        <authorList>
            <person name="Pauvert C."/>
            <person name="Hitch T.C.A."/>
            <person name="Clavel T."/>
        </authorList>
    </citation>
    <scope>NUCLEOTIDE SEQUENCE [LARGE SCALE GENOMIC DNA]</scope>
    <source>
        <strain evidence="1 2">CLA-AA-H174</strain>
    </source>
</reference>
<evidence type="ECO:0000313" key="1">
    <source>
        <dbReference type="EMBL" id="MEQ2509546.1"/>
    </source>
</evidence>
<evidence type="ECO:0008006" key="3">
    <source>
        <dbReference type="Google" id="ProtNLM"/>
    </source>
</evidence>